<dbReference type="Gene3D" id="1.20.120.1770">
    <property type="match status" value="1"/>
</dbReference>
<dbReference type="GO" id="GO:0016020">
    <property type="term" value="C:membrane"/>
    <property type="evidence" value="ECO:0007669"/>
    <property type="project" value="UniProtKB-SubCell"/>
</dbReference>
<dbReference type="PANTHER" id="PTHR47797:SF1">
    <property type="entry name" value="CYTOCHROME B561 DOMAIN-CONTAINING PROTEIN-RELATED"/>
    <property type="match status" value="1"/>
</dbReference>
<feature type="transmembrane region" description="Helical" evidence="8">
    <location>
        <begin position="82"/>
        <end position="106"/>
    </location>
</feature>
<evidence type="ECO:0000256" key="8">
    <source>
        <dbReference type="SAM" id="Phobius"/>
    </source>
</evidence>
<protein>
    <recommendedName>
        <fullName evidence="9">Cytochrome b561 domain-containing protein</fullName>
    </recommendedName>
</protein>
<feature type="compositionally biased region" description="Basic residues" evidence="7">
    <location>
        <begin position="270"/>
        <end position="296"/>
    </location>
</feature>
<feature type="transmembrane region" description="Helical" evidence="8">
    <location>
        <begin position="191"/>
        <end position="211"/>
    </location>
</feature>
<evidence type="ECO:0000256" key="3">
    <source>
        <dbReference type="ARBA" id="ARBA00022692"/>
    </source>
</evidence>
<keyword evidence="2" id="KW-0813">Transport</keyword>
<dbReference type="SMART" id="SM00665">
    <property type="entry name" value="B561"/>
    <property type="match status" value="1"/>
</dbReference>
<evidence type="ECO:0000256" key="7">
    <source>
        <dbReference type="SAM" id="MobiDB-lite"/>
    </source>
</evidence>
<keyword evidence="3 8" id="KW-0812">Transmembrane</keyword>
<name>A0A3M7H1M7_HORWE</name>
<proteinExistence type="predicted"/>
<gene>
    <name evidence="10" type="ORF">D0864_02127</name>
</gene>
<feature type="domain" description="Cytochrome b561" evidence="9">
    <location>
        <begin position="47"/>
        <end position="250"/>
    </location>
</feature>
<feature type="transmembrane region" description="Helical" evidence="8">
    <location>
        <begin position="223"/>
        <end position="244"/>
    </location>
</feature>
<dbReference type="Proteomes" id="UP000269539">
    <property type="component" value="Unassembled WGS sequence"/>
</dbReference>
<comment type="subcellular location">
    <subcellularLocation>
        <location evidence="1">Membrane</location>
    </subcellularLocation>
</comment>
<dbReference type="InterPro" id="IPR006593">
    <property type="entry name" value="Cyt_b561/ferric_Rdtase_TM"/>
</dbReference>
<evidence type="ECO:0000256" key="1">
    <source>
        <dbReference type="ARBA" id="ARBA00004370"/>
    </source>
</evidence>
<evidence type="ECO:0000256" key="6">
    <source>
        <dbReference type="ARBA" id="ARBA00023136"/>
    </source>
</evidence>
<evidence type="ECO:0000259" key="9">
    <source>
        <dbReference type="PROSITE" id="PS50939"/>
    </source>
</evidence>
<dbReference type="AlphaFoldDB" id="A0A3M7H1M7"/>
<feature type="region of interest" description="Disordered" evidence="7">
    <location>
        <begin position="251"/>
        <end position="309"/>
    </location>
</feature>
<evidence type="ECO:0000313" key="10">
    <source>
        <dbReference type="EMBL" id="RMZ06925.1"/>
    </source>
</evidence>
<feature type="transmembrane region" description="Helical" evidence="8">
    <location>
        <begin position="150"/>
        <end position="171"/>
    </location>
</feature>
<evidence type="ECO:0000313" key="11">
    <source>
        <dbReference type="Proteomes" id="UP000269539"/>
    </source>
</evidence>
<evidence type="ECO:0000256" key="5">
    <source>
        <dbReference type="ARBA" id="ARBA00022989"/>
    </source>
</evidence>
<accession>A0A3M7H1M7</accession>
<reference evidence="10 11" key="1">
    <citation type="journal article" date="2018" name="BMC Genomics">
        <title>Genomic evidence for intraspecific hybridization in a clonal and extremely halotolerant yeast.</title>
        <authorList>
            <person name="Gostincar C."/>
            <person name="Stajich J.E."/>
            <person name="Zupancic J."/>
            <person name="Zalar P."/>
            <person name="Gunde-Cimerman N."/>
        </authorList>
    </citation>
    <scope>NUCLEOTIDE SEQUENCE [LARGE SCALE GENOMIC DNA]</scope>
    <source>
        <strain evidence="10 11">EXF-10513</strain>
    </source>
</reference>
<organism evidence="10 11">
    <name type="scientific">Hortaea werneckii</name>
    <name type="common">Black yeast</name>
    <name type="synonym">Cladosporium werneckii</name>
    <dbReference type="NCBI Taxonomy" id="91943"/>
    <lineage>
        <taxon>Eukaryota</taxon>
        <taxon>Fungi</taxon>
        <taxon>Dikarya</taxon>
        <taxon>Ascomycota</taxon>
        <taxon>Pezizomycotina</taxon>
        <taxon>Dothideomycetes</taxon>
        <taxon>Dothideomycetidae</taxon>
        <taxon>Mycosphaerellales</taxon>
        <taxon>Teratosphaeriaceae</taxon>
        <taxon>Hortaea</taxon>
    </lineage>
</organism>
<dbReference type="CDD" id="cd08760">
    <property type="entry name" value="Cyt_b561_FRRS1_like"/>
    <property type="match status" value="1"/>
</dbReference>
<dbReference type="PANTHER" id="PTHR47797">
    <property type="entry name" value="DEHYDROGENASE, PUTATIVE (AFU_ORTHOLOGUE AFUA_8G05805)-RELATED"/>
    <property type="match status" value="1"/>
</dbReference>
<keyword evidence="5 8" id="KW-1133">Transmembrane helix</keyword>
<dbReference type="PROSITE" id="PS50939">
    <property type="entry name" value="CYTOCHROME_B561"/>
    <property type="match status" value="1"/>
</dbReference>
<evidence type="ECO:0000256" key="2">
    <source>
        <dbReference type="ARBA" id="ARBA00022448"/>
    </source>
</evidence>
<sequence>MVDLTKSAVLLLATENMKWMTDLALATTFANAQFGGGNFGGGGGGNPYDNGGDNGNSANSNGGNGLTGDFSQFIPDRYHTMIIAHAVLATLAFALFFPVGGIMIRLASFPGLWWVHGLFQIFAYILYIAAFAIGIYMVTSSPNGVALHEAHPIIGIVLFVLLFFQPFLGFLHHVMFKKHSRRVVWSYGHIWLGRAIITVGIINGGLGLQWAKRTGAFAPSTGAIIAYGVIAGLIWLVYIISAIYGEAKRRRGSSAKGNINPPPGWDDGRRRSRRSSRAGHSRGRHSRSRRGSRHEKHGSGSSSDDVRWA</sequence>
<keyword evidence="4" id="KW-0249">Electron transport</keyword>
<keyword evidence="6 8" id="KW-0472">Membrane</keyword>
<dbReference type="VEuPathDB" id="FungiDB:BTJ68_14637"/>
<comment type="caution">
    <text evidence="10">The sequence shown here is derived from an EMBL/GenBank/DDBJ whole genome shotgun (WGS) entry which is preliminary data.</text>
</comment>
<feature type="transmembrane region" description="Helical" evidence="8">
    <location>
        <begin position="118"/>
        <end position="138"/>
    </location>
</feature>
<evidence type="ECO:0000256" key="4">
    <source>
        <dbReference type="ARBA" id="ARBA00022982"/>
    </source>
</evidence>
<dbReference type="EMBL" id="QWIO01000144">
    <property type="protein sequence ID" value="RMZ06925.1"/>
    <property type="molecule type" value="Genomic_DNA"/>
</dbReference>